<dbReference type="EMBL" id="AGNL01019643">
    <property type="protein sequence ID" value="EJK61688.1"/>
    <property type="molecule type" value="Genomic_DNA"/>
</dbReference>
<dbReference type="Proteomes" id="UP000266841">
    <property type="component" value="Unassembled WGS sequence"/>
</dbReference>
<feature type="non-terminal residue" evidence="2">
    <location>
        <position position="1"/>
    </location>
</feature>
<accession>K0S6N2</accession>
<sequence length="185" mass="20357">VRPQIEFSAVDLSPEKDLQHRLEVLALATDGEERCPMEARPFQHLQLQAQRRRPLAAPAPSLPLPAGGVEHEDDAPVAHPRPGYRSRSITGPTAVDRRRWFGRERCNGRGIRPDRGAPRPAVLARRQARSTTTQHDLTPPLRRYGRSGARGPSIYLGREPDAATSIPDGAADVKFIIPAVALACY</sequence>
<feature type="region of interest" description="Disordered" evidence="1">
    <location>
        <begin position="126"/>
        <end position="153"/>
    </location>
</feature>
<evidence type="ECO:0000256" key="1">
    <source>
        <dbReference type="SAM" id="MobiDB-lite"/>
    </source>
</evidence>
<comment type="caution">
    <text evidence="2">The sequence shown here is derived from an EMBL/GenBank/DDBJ whole genome shotgun (WGS) entry which is preliminary data.</text>
</comment>
<reference evidence="2 3" key="1">
    <citation type="journal article" date="2012" name="Genome Biol.">
        <title>Genome and low-iron response of an oceanic diatom adapted to chronic iron limitation.</title>
        <authorList>
            <person name="Lommer M."/>
            <person name="Specht M."/>
            <person name="Roy A.S."/>
            <person name="Kraemer L."/>
            <person name="Andreson R."/>
            <person name="Gutowska M.A."/>
            <person name="Wolf J."/>
            <person name="Bergner S.V."/>
            <person name="Schilhabel M.B."/>
            <person name="Klostermeier U.C."/>
            <person name="Beiko R.G."/>
            <person name="Rosenstiel P."/>
            <person name="Hippler M."/>
            <person name="Laroche J."/>
        </authorList>
    </citation>
    <scope>NUCLEOTIDE SEQUENCE [LARGE SCALE GENOMIC DNA]</scope>
    <source>
        <strain evidence="2 3">CCMP1005</strain>
    </source>
</reference>
<evidence type="ECO:0000313" key="3">
    <source>
        <dbReference type="Proteomes" id="UP000266841"/>
    </source>
</evidence>
<dbReference type="AlphaFoldDB" id="K0S6N2"/>
<protein>
    <submittedName>
        <fullName evidence="2">Uncharacterized protein</fullName>
    </submittedName>
</protein>
<gene>
    <name evidence="2" type="ORF">THAOC_17776</name>
</gene>
<keyword evidence="3" id="KW-1185">Reference proteome</keyword>
<name>K0S6N2_THAOC</name>
<feature type="region of interest" description="Disordered" evidence="1">
    <location>
        <begin position="51"/>
        <end position="90"/>
    </location>
</feature>
<organism evidence="2 3">
    <name type="scientific">Thalassiosira oceanica</name>
    <name type="common">Marine diatom</name>
    <dbReference type="NCBI Taxonomy" id="159749"/>
    <lineage>
        <taxon>Eukaryota</taxon>
        <taxon>Sar</taxon>
        <taxon>Stramenopiles</taxon>
        <taxon>Ochrophyta</taxon>
        <taxon>Bacillariophyta</taxon>
        <taxon>Coscinodiscophyceae</taxon>
        <taxon>Thalassiosirophycidae</taxon>
        <taxon>Thalassiosirales</taxon>
        <taxon>Thalassiosiraceae</taxon>
        <taxon>Thalassiosira</taxon>
    </lineage>
</organism>
<evidence type="ECO:0000313" key="2">
    <source>
        <dbReference type="EMBL" id="EJK61688.1"/>
    </source>
</evidence>
<proteinExistence type="predicted"/>